<protein>
    <submittedName>
        <fullName evidence="2">Uncharacterized protein</fullName>
    </submittedName>
</protein>
<keyword evidence="1" id="KW-1133">Transmembrane helix</keyword>
<evidence type="ECO:0000256" key="1">
    <source>
        <dbReference type="SAM" id="Phobius"/>
    </source>
</evidence>
<evidence type="ECO:0000313" key="2">
    <source>
        <dbReference type="EMBL" id="KAG8492269.1"/>
    </source>
</evidence>
<comment type="caution">
    <text evidence="2">The sequence shown here is derived from an EMBL/GenBank/DDBJ whole genome shotgun (WGS) entry which is preliminary data.</text>
</comment>
<gene>
    <name evidence="2" type="ORF">CXB51_009955</name>
</gene>
<sequence length="68" mass="7663">MAHTIAAFGERSLDLMVTVVLFVLSSSLTFPQNLWEIESESLCTLAISKVILASQFIFYLILFPFYVS</sequence>
<organism evidence="2 3">
    <name type="scientific">Gossypium anomalum</name>
    <dbReference type="NCBI Taxonomy" id="47600"/>
    <lineage>
        <taxon>Eukaryota</taxon>
        <taxon>Viridiplantae</taxon>
        <taxon>Streptophyta</taxon>
        <taxon>Embryophyta</taxon>
        <taxon>Tracheophyta</taxon>
        <taxon>Spermatophyta</taxon>
        <taxon>Magnoliopsida</taxon>
        <taxon>eudicotyledons</taxon>
        <taxon>Gunneridae</taxon>
        <taxon>Pentapetalae</taxon>
        <taxon>rosids</taxon>
        <taxon>malvids</taxon>
        <taxon>Malvales</taxon>
        <taxon>Malvaceae</taxon>
        <taxon>Malvoideae</taxon>
        <taxon>Gossypium</taxon>
    </lineage>
</organism>
<evidence type="ECO:0000313" key="3">
    <source>
        <dbReference type="Proteomes" id="UP000701853"/>
    </source>
</evidence>
<dbReference type="EMBL" id="JAHUZN010000005">
    <property type="protein sequence ID" value="KAG8492269.1"/>
    <property type="molecule type" value="Genomic_DNA"/>
</dbReference>
<dbReference type="Proteomes" id="UP000701853">
    <property type="component" value="Chromosome 5"/>
</dbReference>
<dbReference type="AlphaFoldDB" id="A0A8J5YT48"/>
<accession>A0A8J5YT48</accession>
<keyword evidence="1" id="KW-0812">Transmembrane</keyword>
<reference evidence="2 3" key="1">
    <citation type="journal article" date="2021" name="bioRxiv">
        <title>The Gossypium anomalum genome as a resource for cotton improvement and evolutionary analysis of hybrid incompatibility.</title>
        <authorList>
            <person name="Grover C.E."/>
            <person name="Yuan D."/>
            <person name="Arick M.A."/>
            <person name="Miller E.R."/>
            <person name="Hu G."/>
            <person name="Peterson D.G."/>
            <person name="Wendel J.F."/>
            <person name="Udall J.A."/>
        </authorList>
    </citation>
    <scope>NUCLEOTIDE SEQUENCE [LARGE SCALE GENOMIC DNA]</scope>
    <source>
        <strain evidence="2">JFW-Udall</strain>
        <tissue evidence="2">Leaf</tissue>
    </source>
</reference>
<feature type="transmembrane region" description="Helical" evidence="1">
    <location>
        <begin position="50"/>
        <end position="67"/>
    </location>
</feature>
<keyword evidence="1" id="KW-0472">Membrane</keyword>
<feature type="transmembrane region" description="Helical" evidence="1">
    <location>
        <begin position="12"/>
        <end position="30"/>
    </location>
</feature>
<keyword evidence="3" id="KW-1185">Reference proteome</keyword>
<proteinExistence type="predicted"/>
<name>A0A8J5YT48_9ROSI</name>